<dbReference type="STRING" id="182217.HCW_02035"/>
<evidence type="ECO:0000256" key="10">
    <source>
        <dbReference type="SAM" id="Phobius"/>
    </source>
</evidence>
<dbReference type="RefSeq" id="WP_014660564.1">
    <property type="nucleotide sequence ID" value="NC_017737.1"/>
</dbReference>
<keyword evidence="9 10" id="KW-0472">Membrane</keyword>
<dbReference type="NCBIfam" id="TIGR01528">
    <property type="entry name" value="NMN_trans_PnuC"/>
    <property type="match status" value="1"/>
</dbReference>
<keyword evidence="7 10" id="KW-0812">Transmembrane</keyword>
<evidence type="ECO:0000256" key="6">
    <source>
        <dbReference type="ARBA" id="ARBA00022475"/>
    </source>
</evidence>
<feature type="transmembrane region" description="Helical" evidence="10">
    <location>
        <begin position="7"/>
        <end position="24"/>
    </location>
</feature>
<evidence type="ECO:0000256" key="1">
    <source>
        <dbReference type="ARBA" id="ARBA00002672"/>
    </source>
</evidence>
<evidence type="ECO:0000256" key="5">
    <source>
        <dbReference type="ARBA" id="ARBA00022448"/>
    </source>
</evidence>
<dbReference type="Pfam" id="PF04973">
    <property type="entry name" value="NMN_transporter"/>
    <property type="match status" value="1"/>
</dbReference>
<dbReference type="HOGENOM" id="CLU_076589_4_1_7"/>
<keyword evidence="5" id="KW-0813">Transport</keyword>
<dbReference type="AlphaFoldDB" id="I0EL73"/>
<dbReference type="eggNOG" id="COG3201">
    <property type="taxonomic scope" value="Bacteria"/>
</dbReference>
<dbReference type="PATRIC" id="fig|182217.3.peg.423"/>
<evidence type="ECO:0000256" key="9">
    <source>
        <dbReference type="ARBA" id="ARBA00023136"/>
    </source>
</evidence>
<keyword evidence="12" id="KW-1185">Reference proteome</keyword>
<dbReference type="PANTHER" id="PTHR36122">
    <property type="entry name" value="NICOTINAMIDE RIBOSIDE TRANSPORTER PNUC"/>
    <property type="match status" value="1"/>
</dbReference>
<evidence type="ECO:0000256" key="3">
    <source>
        <dbReference type="ARBA" id="ARBA00006669"/>
    </source>
</evidence>
<evidence type="ECO:0000256" key="2">
    <source>
        <dbReference type="ARBA" id="ARBA00004651"/>
    </source>
</evidence>
<organism evidence="11 12">
    <name type="scientific">Helicobacter cetorum (strain ATCC BAA-429 / MIT 00-7128)</name>
    <dbReference type="NCBI Taxonomy" id="182217"/>
    <lineage>
        <taxon>Bacteria</taxon>
        <taxon>Pseudomonadati</taxon>
        <taxon>Campylobacterota</taxon>
        <taxon>Epsilonproteobacteria</taxon>
        <taxon>Campylobacterales</taxon>
        <taxon>Helicobacteraceae</taxon>
        <taxon>Helicobacter</taxon>
    </lineage>
</organism>
<evidence type="ECO:0000256" key="4">
    <source>
        <dbReference type="ARBA" id="ARBA00017522"/>
    </source>
</evidence>
<feature type="transmembrane region" description="Helical" evidence="10">
    <location>
        <begin position="114"/>
        <end position="131"/>
    </location>
</feature>
<name>I0EL73_HELC0</name>
<dbReference type="EMBL" id="CP003479">
    <property type="protein sequence ID" value="AFI03692.1"/>
    <property type="molecule type" value="Genomic_DNA"/>
</dbReference>
<evidence type="ECO:0000313" key="11">
    <source>
        <dbReference type="EMBL" id="AFI03692.1"/>
    </source>
</evidence>
<dbReference type="PANTHER" id="PTHR36122:SF2">
    <property type="entry name" value="NICOTINAMIDE RIBOSIDE TRANSPORTER PNUC"/>
    <property type="match status" value="1"/>
</dbReference>
<accession>I0EL73</accession>
<dbReference type="KEGG" id="hce:HCW_02035"/>
<comment type="subcellular location">
    <subcellularLocation>
        <location evidence="2">Cell membrane</location>
        <topology evidence="2">Multi-pass membrane protein</topology>
    </subcellularLocation>
</comment>
<feature type="transmembrane region" description="Helical" evidence="10">
    <location>
        <begin position="164"/>
        <end position="182"/>
    </location>
</feature>
<reference evidence="12" key="1">
    <citation type="submission" date="2012-04" db="EMBL/GenBank/DDBJ databases">
        <title>Complete genome sequence of Helicobacter cetorum strain MIT 00-7128.</title>
        <authorList>
            <person name="Kersulyte D."/>
            <person name="Berg D.E."/>
        </authorList>
    </citation>
    <scope>NUCLEOTIDE SEQUENCE [LARGE SCALE GENOMIC DNA]</scope>
    <source>
        <strain evidence="12">MIT 00-7128</strain>
    </source>
</reference>
<evidence type="ECO:0000313" key="12">
    <source>
        <dbReference type="Proteomes" id="UP000005010"/>
    </source>
</evidence>
<feature type="transmembrane region" description="Helical" evidence="10">
    <location>
        <begin position="137"/>
        <end position="157"/>
    </location>
</feature>
<sequence>MNLSKTFYFTLFLACAFLIAINFLTKGSSLNLIASLSGVLYAFFAGEKKVVCFFFGFIYNISYAILAHLWGLKAEVILNLFLYMPMGIYGLISWKKLENLGEVKIRALDLKMRVVLAFSIVALTYLGVFFFDWMQSNYILLESFIFVVFIIAFILQVLRFVESYFLVTLGNMASIMVWFGIFKISTESLTQLLTTILFLFIGMYYFNRWNRSCRQ</sequence>
<dbReference type="InterPro" id="IPR006419">
    <property type="entry name" value="NMN_transpt_PnuC"/>
</dbReference>
<evidence type="ECO:0000256" key="8">
    <source>
        <dbReference type="ARBA" id="ARBA00022989"/>
    </source>
</evidence>
<proteinExistence type="inferred from homology"/>
<protein>
    <recommendedName>
        <fullName evidence="4">Nicotinamide riboside transporter PnuC</fullName>
    </recommendedName>
</protein>
<evidence type="ECO:0000256" key="7">
    <source>
        <dbReference type="ARBA" id="ARBA00022692"/>
    </source>
</evidence>
<dbReference type="Proteomes" id="UP000005010">
    <property type="component" value="Chromosome"/>
</dbReference>
<keyword evidence="6" id="KW-1003">Cell membrane</keyword>
<keyword evidence="8 10" id="KW-1133">Transmembrane helix</keyword>
<feature type="transmembrane region" description="Helical" evidence="10">
    <location>
        <begin position="30"/>
        <end position="46"/>
    </location>
</feature>
<gene>
    <name evidence="11" type="ordered locus">HCW_02035</name>
</gene>
<feature type="transmembrane region" description="Helical" evidence="10">
    <location>
        <begin position="76"/>
        <end position="94"/>
    </location>
</feature>
<comment type="similarity">
    <text evidence="3">Belongs to the nicotinamide ribonucleoside (NR) uptake permease (TC 4.B.1) family.</text>
</comment>
<dbReference type="GO" id="GO:0005886">
    <property type="term" value="C:plasma membrane"/>
    <property type="evidence" value="ECO:0007669"/>
    <property type="project" value="UniProtKB-SubCell"/>
</dbReference>
<dbReference type="GO" id="GO:0034257">
    <property type="term" value="F:nicotinamide riboside transmembrane transporter activity"/>
    <property type="evidence" value="ECO:0007669"/>
    <property type="project" value="InterPro"/>
</dbReference>
<feature type="transmembrane region" description="Helical" evidence="10">
    <location>
        <begin position="51"/>
        <end position="70"/>
    </location>
</feature>
<comment type="function">
    <text evidence="1">Required for nicotinamide riboside transport across the inner membrane.</text>
</comment>
<feature type="transmembrane region" description="Helical" evidence="10">
    <location>
        <begin position="188"/>
        <end position="206"/>
    </location>
</feature>